<accession>A0A1H2QGP2</accession>
<dbReference type="STRING" id="1048340.SAMN05444487_101203"/>
<feature type="coiled-coil region" evidence="9">
    <location>
        <begin position="62"/>
        <end position="96"/>
    </location>
</feature>
<evidence type="ECO:0000313" key="13">
    <source>
        <dbReference type="Proteomes" id="UP000198534"/>
    </source>
</evidence>
<dbReference type="Proteomes" id="UP000198534">
    <property type="component" value="Unassembled WGS sequence"/>
</dbReference>
<dbReference type="EMBL" id="FNNQ01000001">
    <property type="protein sequence ID" value="SDW05784.1"/>
    <property type="molecule type" value="Genomic_DNA"/>
</dbReference>
<feature type="region of interest" description="Disordered" evidence="10">
    <location>
        <begin position="1"/>
        <end position="34"/>
    </location>
</feature>
<keyword evidence="5 11" id="KW-1133">Transmembrane helix</keyword>
<evidence type="ECO:0000256" key="8">
    <source>
        <dbReference type="NCBIfam" id="TIGR02209"/>
    </source>
</evidence>
<evidence type="ECO:0000313" key="12">
    <source>
        <dbReference type="EMBL" id="SDW05784.1"/>
    </source>
</evidence>
<dbReference type="RefSeq" id="WP_091734786.1">
    <property type="nucleotide sequence ID" value="NZ_FNNQ01000001.1"/>
</dbReference>
<organism evidence="12 13">
    <name type="scientific">Marininema mesophilum</name>
    <dbReference type="NCBI Taxonomy" id="1048340"/>
    <lineage>
        <taxon>Bacteria</taxon>
        <taxon>Bacillati</taxon>
        <taxon>Bacillota</taxon>
        <taxon>Bacilli</taxon>
        <taxon>Bacillales</taxon>
        <taxon>Thermoactinomycetaceae</taxon>
        <taxon>Marininema</taxon>
    </lineage>
</organism>
<evidence type="ECO:0000256" key="11">
    <source>
        <dbReference type="SAM" id="Phobius"/>
    </source>
</evidence>
<name>A0A1H2QGP2_9BACL</name>
<dbReference type="OrthoDB" id="2988583at2"/>
<dbReference type="GO" id="GO:0005886">
    <property type="term" value="C:plasma membrane"/>
    <property type="evidence" value="ECO:0007669"/>
    <property type="project" value="UniProtKB-SubCell"/>
</dbReference>
<evidence type="ECO:0000256" key="6">
    <source>
        <dbReference type="ARBA" id="ARBA00023136"/>
    </source>
</evidence>
<dbReference type="InterPro" id="IPR011922">
    <property type="entry name" value="Cell_div_FtsL"/>
</dbReference>
<keyword evidence="3 12" id="KW-0132">Cell division</keyword>
<evidence type="ECO:0000256" key="4">
    <source>
        <dbReference type="ARBA" id="ARBA00022692"/>
    </source>
</evidence>
<feature type="compositionally biased region" description="Basic and acidic residues" evidence="10">
    <location>
        <begin position="16"/>
        <end position="28"/>
    </location>
</feature>
<evidence type="ECO:0000256" key="10">
    <source>
        <dbReference type="SAM" id="MobiDB-lite"/>
    </source>
</evidence>
<keyword evidence="7" id="KW-0131">Cell cycle</keyword>
<evidence type="ECO:0000256" key="2">
    <source>
        <dbReference type="ARBA" id="ARBA00022475"/>
    </source>
</evidence>
<dbReference type="AlphaFoldDB" id="A0A1H2QGP2"/>
<comment type="subcellular location">
    <subcellularLocation>
        <location evidence="1">Cell membrane</location>
        <topology evidence="1">Single-pass type II membrane protein</topology>
    </subcellularLocation>
</comment>
<reference evidence="12 13" key="1">
    <citation type="submission" date="2016-10" db="EMBL/GenBank/DDBJ databases">
        <authorList>
            <person name="de Groot N.N."/>
        </authorList>
    </citation>
    <scope>NUCLEOTIDE SEQUENCE [LARGE SCALE GENOMIC DNA]</scope>
    <source>
        <strain evidence="12 13">DSM 45610</strain>
    </source>
</reference>
<dbReference type="GO" id="GO:0051301">
    <property type="term" value="P:cell division"/>
    <property type="evidence" value="ECO:0007669"/>
    <property type="project" value="UniProtKB-KW"/>
</dbReference>
<keyword evidence="2" id="KW-1003">Cell membrane</keyword>
<sequence>MREYRGNASTAFQLESRPKKADQRERQPRKPGFPVGEKLLYLFSVVICVALALLVLSRYAAATELSMKLSKVEQEASQSQETIQELESQQKELKSGERIRRYAEDRGMVLQEKNSLGPSSSVESSR</sequence>
<evidence type="ECO:0000256" key="9">
    <source>
        <dbReference type="SAM" id="Coils"/>
    </source>
</evidence>
<keyword evidence="4 11" id="KW-0812">Transmembrane</keyword>
<proteinExistence type="predicted"/>
<feature type="transmembrane region" description="Helical" evidence="11">
    <location>
        <begin position="39"/>
        <end position="61"/>
    </location>
</feature>
<evidence type="ECO:0000256" key="3">
    <source>
        <dbReference type="ARBA" id="ARBA00022618"/>
    </source>
</evidence>
<keyword evidence="6 11" id="KW-0472">Membrane</keyword>
<evidence type="ECO:0000256" key="5">
    <source>
        <dbReference type="ARBA" id="ARBA00022989"/>
    </source>
</evidence>
<evidence type="ECO:0000256" key="7">
    <source>
        <dbReference type="ARBA" id="ARBA00023306"/>
    </source>
</evidence>
<protein>
    <recommendedName>
        <fullName evidence="8">Cell division protein FtsL</fullName>
    </recommendedName>
</protein>
<gene>
    <name evidence="12" type="ORF">SAMN05444487_101203</name>
</gene>
<evidence type="ECO:0000256" key="1">
    <source>
        <dbReference type="ARBA" id="ARBA00004401"/>
    </source>
</evidence>
<keyword evidence="9" id="KW-0175">Coiled coil</keyword>
<dbReference type="NCBIfam" id="TIGR02209">
    <property type="entry name" value="ftsL_broad"/>
    <property type="match status" value="1"/>
</dbReference>
<feature type="compositionally biased region" description="Polar residues" evidence="10">
    <location>
        <begin position="112"/>
        <end position="126"/>
    </location>
</feature>
<keyword evidence="13" id="KW-1185">Reference proteome</keyword>
<feature type="region of interest" description="Disordered" evidence="10">
    <location>
        <begin position="104"/>
        <end position="126"/>
    </location>
</feature>